<dbReference type="PANTHER" id="PTHR34293:SF1">
    <property type="entry name" value="HTH-TYPE TRANSCRIPTIONAL REGULATOR TRMBL2"/>
    <property type="match status" value="1"/>
</dbReference>
<evidence type="ECO:0000313" key="2">
    <source>
        <dbReference type="EMBL" id="GIG06335.1"/>
    </source>
</evidence>
<evidence type="ECO:0000313" key="3">
    <source>
        <dbReference type="Proteomes" id="UP000630887"/>
    </source>
</evidence>
<dbReference type="InterPro" id="IPR016032">
    <property type="entry name" value="Sig_transdc_resp-reg_C-effctor"/>
</dbReference>
<sequence>MIVMMAMVADAPALGRLLATCCHTGRMRSEQVVSVQGDAELIARAGHLFESARTEFVCAARDLRTWSQPEAMAAIRNRVRTAAAADFTCRKLLSPLALADEQARAHLREVQRHGTLVRISRSPLPHETIVIDQRVMILAGRETPGGREFTVTTAPTLVDGVHSLFRAVWDSAVELDDYLRGDVGRIDADSRMVLEALGSGLTDETAARRLGISLRTYRRRVADLMIKLEADSRFQAGKRAAELGLPA</sequence>
<dbReference type="SMART" id="SM00421">
    <property type="entry name" value="HTH_LUXR"/>
    <property type="match status" value="1"/>
</dbReference>
<comment type="caution">
    <text evidence="2">The sequence shown here is derived from an EMBL/GenBank/DDBJ whole genome shotgun (WGS) entry which is preliminary data.</text>
</comment>
<name>A0A8J3KSI4_9ACTN</name>
<dbReference type="GO" id="GO:0006355">
    <property type="term" value="P:regulation of DNA-templated transcription"/>
    <property type="evidence" value="ECO:0007669"/>
    <property type="project" value="InterPro"/>
</dbReference>
<feature type="domain" description="HTH luxR-type" evidence="1">
    <location>
        <begin position="183"/>
        <end position="240"/>
    </location>
</feature>
<organism evidence="2 3">
    <name type="scientific">Catellatospora coxensis</name>
    <dbReference type="NCBI Taxonomy" id="310354"/>
    <lineage>
        <taxon>Bacteria</taxon>
        <taxon>Bacillati</taxon>
        <taxon>Actinomycetota</taxon>
        <taxon>Actinomycetes</taxon>
        <taxon>Micromonosporales</taxon>
        <taxon>Micromonosporaceae</taxon>
        <taxon>Catellatospora</taxon>
    </lineage>
</organism>
<keyword evidence="3" id="KW-1185">Reference proteome</keyword>
<dbReference type="SUPFAM" id="SSF46894">
    <property type="entry name" value="C-terminal effector domain of the bipartite response regulators"/>
    <property type="match status" value="1"/>
</dbReference>
<gene>
    <name evidence="2" type="ORF">Cco03nite_30350</name>
</gene>
<dbReference type="GO" id="GO:0003677">
    <property type="term" value="F:DNA binding"/>
    <property type="evidence" value="ECO:0007669"/>
    <property type="project" value="InterPro"/>
</dbReference>
<dbReference type="PANTHER" id="PTHR34293">
    <property type="entry name" value="HTH-TYPE TRANSCRIPTIONAL REGULATOR TRMBL2"/>
    <property type="match status" value="1"/>
</dbReference>
<proteinExistence type="predicted"/>
<dbReference type="InterPro" id="IPR000792">
    <property type="entry name" value="Tscrpt_reg_LuxR_C"/>
</dbReference>
<dbReference type="EMBL" id="BONI01000022">
    <property type="protein sequence ID" value="GIG06335.1"/>
    <property type="molecule type" value="Genomic_DNA"/>
</dbReference>
<accession>A0A8J3KSI4</accession>
<protein>
    <recommendedName>
        <fullName evidence="1">HTH luxR-type domain-containing protein</fullName>
    </recommendedName>
</protein>
<reference evidence="2 3" key="1">
    <citation type="submission" date="2021-01" db="EMBL/GenBank/DDBJ databases">
        <title>Whole genome shotgun sequence of Catellatospora coxensis NBRC 107359.</title>
        <authorList>
            <person name="Komaki H."/>
            <person name="Tamura T."/>
        </authorList>
    </citation>
    <scope>NUCLEOTIDE SEQUENCE [LARGE SCALE GENOMIC DNA]</scope>
    <source>
        <strain evidence="2 3">NBRC 107359</strain>
    </source>
</reference>
<dbReference type="InterPro" id="IPR036388">
    <property type="entry name" value="WH-like_DNA-bd_sf"/>
</dbReference>
<dbReference type="Proteomes" id="UP000630887">
    <property type="component" value="Unassembled WGS sequence"/>
</dbReference>
<dbReference type="Gene3D" id="1.10.10.10">
    <property type="entry name" value="Winged helix-like DNA-binding domain superfamily/Winged helix DNA-binding domain"/>
    <property type="match status" value="1"/>
</dbReference>
<dbReference type="InterPro" id="IPR051797">
    <property type="entry name" value="TrmB-like"/>
</dbReference>
<evidence type="ECO:0000259" key="1">
    <source>
        <dbReference type="SMART" id="SM00421"/>
    </source>
</evidence>
<dbReference type="AlphaFoldDB" id="A0A8J3KSI4"/>